<protein>
    <recommendedName>
        <fullName evidence="8">Acyl-[acyl-carrier-protein] dehydrogenase MbtN</fullName>
    </recommendedName>
    <alternativeName>
        <fullName evidence="9">Mycobactin synthase protein N</fullName>
    </alternativeName>
</protein>
<evidence type="ECO:0000259" key="12">
    <source>
        <dbReference type="Pfam" id="PF02770"/>
    </source>
</evidence>
<dbReference type="GO" id="GO:0033539">
    <property type="term" value="P:fatty acid beta-oxidation using acyl-CoA dehydrogenase"/>
    <property type="evidence" value="ECO:0007669"/>
    <property type="project" value="TreeGrafter"/>
</dbReference>
<dbReference type="RefSeq" id="WP_135280463.1">
    <property type="nucleotide sequence ID" value="NZ_SRIO01000001.1"/>
</dbReference>
<evidence type="ECO:0000313" key="15">
    <source>
        <dbReference type="Proteomes" id="UP000297890"/>
    </source>
</evidence>
<dbReference type="GO" id="GO:0003995">
    <property type="term" value="F:acyl-CoA dehydrogenase activity"/>
    <property type="evidence" value="ECO:0007669"/>
    <property type="project" value="InterPro"/>
</dbReference>
<dbReference type="GO" id="GO:0005737">
    <property type="term" value="C:cytoplasm"/>
    <property type="evidence" value="ECO:0007669"/>
    <property type="project" value="TreeGrafter"/>
</dbReference>
<dbReference type="SUPFAM" id="SSF56645">
    <property type="entry name" value="Acyl-CoA dehydrogenase NM domain-like"/>
    <property type="match status" value="1"/>
</dbReference>
<gene>
    <name evidence="14" type="ORF">E4680_00755</name>
</gene>
<dbReference type="GO" id="GO:0050660">
    <property type="term" value="F:flavin adenine dinucleotide binding"/>
    <property type="evidence" value="ECO:0007669"/>
    <property type="project" value="InterPro"/>
</dbReference>
<dbReference type="InterPro" id="IPR036250">
    <property type="entry name" value="AcylCo_DH-like_C"/>
</dbReference>
<evidence type="ECO:0000256" key="9">
    <source>
        <dbReference type="ARBA" id="ARBA00042660"/>
    </source>
</evidence>
<dbReference type="Gene3D" id="1.20.140.10">
    <property type="entry name" value="Butyryl-CoA Dehydrogenase, subunit A, domain 3"/>
    <property type="match status" value="1"/>
</dbReference>
<comment type="similarity">
    <text evidence="3 10">Belongs to the acyl-CoA dehydrogenase family.</text>
</comment>
<comment type="caution">
    <text evidence="14">The sequence shown here is derived from an EMBL/GenBank/DDBJ whole genome shotgun (WGS) entry which is preliminary data.</text>
</comment>
<keyword evidence="15" id="KW-1185">Reference proteome</keyword>
<dbReference type="AlphaFoldDB" id="A0A4Z0FDV0"/>
<dbReference type="EMBL" id="SRIO01000001">
    <property type="protein sequence ID" value="TFZ84103.1"/>
    <property type="molecule type" value="Genomic_DNA"/>
</dbReference>
<feature type="domain" description="Acyl-CoA dehydrogenase/oxidase N-terminal" evidence="13">
    <location>
        <begin position="9"/>
        <end position="120"/>
    </location>
</feature>
<dbReference type="InterPro" id="IPR013786">
    <property type="entry name" value="AcylCoA_DH/ox_N"/>
</dbReference>
<proteinExistence type="inferred from homology"/>
<dbReference type="Gene3D" id="1.10.540.10">
    <property type="entry name" value="Acyl-CoA dehydrogenase/oxidase, N-terminal domain"/>
    <property type="match status" value="1"/>
</dbReference>
<comment type="function">
    <text evidence="7">Catalyzes the dehydrogenation at the alpha-beta position of ACP-bound acyl chains. This results in the introduction of a double bond in the lipidic chain, which is further transferred to the epsilon-amino group of lysine residue in the mycobactin core by MbtK.</text>
</comment>
<keyword evidence="6 10" id="KW-0560">Oxidoreductase</keyword>
<evidence type="ECO:0000256" key="1">
    <source>
        <dbReference type="ARBA" id="ARBA00001974"/>
    </source>
</evidence>
<feature type="domain" description="Acyl-CoA dehydrogenase/oxidase C-terminal" evidence="11">
    <location>
        <begin position="231"/>
        <end position="378"/>
    </location>
</feature>
<dbReference type="Proteomes" id="UP000297890">
    <property type="component" value="Unassembled WGS sequence"/>
</dbReference>
<dbReference type="InterPro" id="IPR009100">
    <property type="entry name" value="AcylCoA_DH/oxidase_NM_dom_sf"/>
</dbReference>
<sequence>MHKPRAIFSEEHEMFRQTCRRFYEKEVVPYHDQWEEDGQVSREVWLKAGEAGLLCMSLPEAYGGAEADFLFTVVQAEEQTRAGASGPGFMLHNEIVAPYIFKYGNDEQKQRWLPRMAKGELIGAIAMTEPGTGSDLQAVKTHARREGDHYILNGQKTFITNGYMSDLVIVICKTDPSKGAAGVSLLVVEAGTPGFDKGRKLKKVGMKAQDTAELFFDNCKVPAANLLGKEGGGFGYLMSELVQERLLIAMGSITASEHVLQHTIDYVKQREVFGKPLSKFQNTRFKLAELKTQVTIGRIFVDRCLELHLQKKLDVTTAAMAKLWTTDLQCALTDECLQLHGGYGYMLEYPVAKAFVDGRVQKIYGGTNEIMKELISRSFL</sequence>
<dbReference type="SUPFAM" id="SSF47203">
    <property type="entry name" value="Acyl-CoA dehydrogenase C-terminal domain-like"/>
    <property type="match status" value="1"/>
</dbReference>
<dbReference type="FunFam" id="1.20.140.10:FF:000001">
    <property type="entry name" value="Acyl-CoA dehydrogenase"/>
    <property type="match status" value="1"/>
</dbReference>
<organism evidence="14 15">
    <name type="scientific">Candidatus Macondimonas diazotrophica</name>
    <dbReference type="NCBI Taxonomy" id="2305248"/>
    <lineage>
        <taxon>Bacteria</taxon>
        <taxon>Pseudomonadati</taxon>
        <taxon>Pseudomonadota</taxon>
        <taxon>Gammaproteobacteria</taxon>
        <taxon>Chromatiales</taxon>
        <taxon>Ectothiorhodospiraceae</taxon>
        <taxon>Candidatus Macondimonas</taxon>
    </lineage>
</organism>
<dbReference type="PANTHER" id="PTHR48083">
    <property type="entry name" value="MEDIUM-CHAIN SPECIFIC ACYL-COA DEHYDROGENASE, MITOCHONDRIAL-RELATED"/>
    <property type="match status" value="1"/>
</dbReference>
<dbReference type="InterPro" id="IPR006089">
    <property type="entry name" value="Acyl-CoA_DH_CS"/>
</dbReference>
<evidence type="ECO:0000259" key="13">
    <source>
        <dbReference type="Pfam" id="PF02771"/>
    </source>
</evidence>
<dbReference type="FunFam" id="1.10.540.10:FF:000009">
    <property type="entry name" value="Probable acyl-CoA dehydrogenase"/>
    <property type="match status" value="1"/>
</dbReference>
<evidence type="ECO:0000256" key="2">
    <source>
        <dbReference type="ARBA" id="ARBA00005102"/>
    </source>
</evidence>
<dbReference type="InterPro" id="IPR046373">
    <property type="entry name" value="Acyl-CoA_Oxase/DH_mid-dom_sf"/>
</dbReference>
<dbReference type="Pfam" id="PF02771">
    <property type="entry name" value="Acyl-CoA_dh_N"/>
    <property type="match status" value="1"/>
</dbReference>
<keyword evidence="5 10" id="KW-0274">FAD</keyword>
<evidence type="ECO:0000256" key="4">
    <source>
        <dbReference type="ARBA" id="ARBA00022630"/>
    </source>
</evidence>
<dbReference type="InterPro" id="IPR050741">
    <property type="entry name" value="Acyl-CoA_dehydrogenase"/>
</dbReference>
<evidence type="ECO:0000256" key="6">
    <source>
        <dbReference type="ARBA" id="ARBA00023002"/>
    </source>
</evidence>
<dbReference type="Pfam" id="PF02770">
    <property type="entry name" value="Acyl-CoA_dh_M"/>
    <property type="match status" value="1"/>
</dbReference>
<evidence type="ECO:0000313" key="14">
    <source>
        <dbReference type="EMBL" id="TFZ84103.1"/>
    </source>
</evidence>
<dbReference type="PROSITE" id="PS00073">
    <property type="entry name" value="ACYL_COA_DH_2"/>
    <property type="match status" value="1"/>
</dbReference>
<accession>A0A4Z0FDV0</accession>
<dbReference type="Gene3D" id="2.40.110.10">
    <property type="entry name" value="Butyryl-CoA Dehydrogenase, subunit A, domain 2"/>
    <property type="match status" value="1"/>
</dbReference>
<feature type="domain" description="Acyl-CoA oxidase/dehydrogenase middle" evidence="12">
    <location>
        <begin position="124"/>
        <end position="219"/>
    </location>
</feature>
<keyword evidence="4 10" id="KW-0285">Flavoprotein</keyword>
<dbReference type="Pfam" id="PF00441">
    <property type="entry name" value="Acyl-CoA_dh_1"/>
    <property type="match status" value="1"/>
</dbReference>
<comment type="pathway">
    <text evidence="2">Siderophore biosynthesis; mycobactin biosynthesis.</text>
</comment>
<evidence type="ECO:0000256" key="5">
    <source>
        <dbReference type="ARBA" id="ARBA00022827"/>
    </source>
</evidence>
<evidence type="ECO:0000259" key="11">
    <source>
        <dbReference type="Pfam" id="PF00441"/>
    </source>
</evidence>
<comment type="cofactor">
    <cofactor evidence="1 10">
        <name>FAD</name>
        <dbReference type="ChEBI" id="CHEBI:57692"/>
    </cofactor>
</comment>
<dbReference type="FunFam" id="2.40.110.10:FF:000002">
    <property type="entry name" value="Acyl-CoA dehydrogenase fadE12"/>
    <property type="match status" value="1"/>
</dbReference>
<dbReference type="PANTHER" id="PTHR48083:SF20">
    <property type="entry name" value="LONG-CHAIN SPECIFIC ACYL-COA DEHYDROGENASE, MITOCHONDRIAL"/>
    <property type="match status" value="1"/>
</dbReference>
<dbReference type="OrthoDB" id="9802447at2"/>
<dbReference type="InterPro" id="IPR009075">
    <property type="entry name" value="AcylCo_DH/oxidase_C"/>
</dbReference>
<reference evidence="14 15" key="1">
    <citation type="journal article" date="2019" name="ISME J.">
        <title>Candidatus Macondimonas diazotrophica, a novel gammaproteobacterial genus dominating crude-oil-contaminated coastal sediments.</title>
        <authorList>
            <person name="Karthikeyan S."/>
            <person name="Konstantinidis K."/>
        </authorList>
    </citation>
    <scope>NUCLEOTIDE SEQUENCE [LARGE SCALE GENOMIC DNA]</scope>
    <source>
        <strain evidence="14 15">KTK01</strain>
    </source>
</reference>
<dbReference type="InterPro" id="IPR037069">
    <property type="entry name" value="AcylCoA_DH/ox_N_sf"/>
</dbReference>
<dbReference type="InterPro" id="IPR006091">
    <property type="entry name" value="Acyl-CoA_Oxase/DH_mid-dom"/>
</dbReference>
<evidence type="ECO:0000256" key="3">
    <source>
        <dbReference type="ARBA" id="ARBA00009347"/>
    </source>
</evidence>
<evidence type="ECO:0000256" key="8">
    <source>
        <dbReference type="ARBA" id="ARBA00040394"/>
    </source>
</evidence>
<evidence type="ECO:0000256" key="10">
    <source>
        <dbReference type="RuleBase" id="RU362125"/>
    </source>
</evidence>
<evidence type="ECO:0000256" key="7">
    <source>
        <dbReference type="ARBA" id="ARBA00037085"/>
    </source>
</evidence>
<name>A0A4Z0FDV0_9GAMM</name>